<feature type="transmembrane region" description="Helical" evidence="9">
    <location>
        <begin position="196"/>
        <end position="218"/>
    </location>
</feature>
<feature type="compositionally biased region" description="Acidic residues" evidence="8">
    <location>
        <begin position="530"/>
        <end position="542"/>
    </location>
</feature>
<feature type="transmembrane region" description="Helical" evidence="9">
    <location>
        <begin position="452"/>
        <end position="471"/>
    </location>
</feature>
<feature type="transmembrane region" description="Helical" evidence="9">
    <location>
        <begin position="16"/>
        <end position="35"/>
    </location>
</feature>
<evidence type="ECO:0000256" key="1">
    <source>
        <dbReference type="ARBA" id="ARBA00004651"/>
    </source>
</evidence>
<comment type="caution">
    <text evidence="10">The sequence shown here is derived from an EMBL/GenBank/DDBJ whole genome shotgun (WGS) entry which is preliminary data.</text>
</comment>
<dbReference type="PATRIC" id="fig|74704.6.peg.1417"/>
<dbReference type="EMBL" id="LAKJ01000002">
    <property type="protein sequence ID" value="KKI65425.1"/>
    <property type="molecule type" value="Genomic_DNA"/>
</dbReference>
<evidence type="ECO:0000256" key="8">
    <source>
        <dbReference type="SAM" id="MobiDB-lite"/>
    </source>
</evidence>
<feature type="transmembrane region" description="Helical" evidence="9">
    <location>
        <begin position="238"/>
        <end position="256"/>
    </location>
</feature>
<feature type="transmembrane region" description="Helical" evidence="9">
    <location>
        <begin position="411"/>
        <end position="431"/>
    </location>
</feature>
<dbReference type="Proteomes" id="UP000034455">
    <property type="component" value="Unassembled WGS sequence"/>
</dbReference>
<gene>
    <name evidence="10" type="ORF">UF66_1382</name>
</gene>
<reference evidence="10 11" key="1">
    <citation type="submission" date="2015-03" db="EMBL/GenBank/DDBJ databases">
        <title>Genome Assembly of Staphylococcus cohnii subsp. cohnii strain G22B2.</title>
        <authorList>
            <person name="Nair G."/>
            <person name="Kaur G."/>
            <person name="Khatri I."/>
            <person name="Singh N.K."/>
            <person name="Sathyabama S."/>
            <person name="Maurya S.K."/>
            <person name="Subramanian S."/>
            <person name="Agrewala J.N."/>
            <person name="Mayilraj S."/>
        </authorList>
    </citation>
    <scope>NUCLEOTIDE SEQUENCE [LARGE SCALE GENOMIC DNA]</scope>
    <source>
        <strain evidence="10 11">G22B2</strain>
    </source>
</reference>
<feature type="transmembrane region" description="Helical" evidence="9">
    <location>
        <begin position="324"/>
        <end position="341"/>
    </location>
</feature>
<dbReference type="PANTHER" id="PTHR30047:SF7">
    <property type="entry name" value="HIGH-AFFINITY CHOLINE TRANSPORT PROTEIN"/>
    <property type="match status" value="1"/>
</dbReference>
<dbReference type="GeneID" id="58096551"/>
<feature type="transmembrane region" description="Helical" evidence="9">
    <location>
        <begin position="146"/>
        <end position="167"/>
    </location>
</feature>
<evidence type="ECO:0000256" key="2">
    <source>
        <dbReference type="ARBA" id="ARBA00005658"/>
    </source>
</evidence>
<feature type="transmembrane region" description="Helical" evidence="9">
    <location>
        <begin position="268"/>
        <end position="288"/>
    </location>
</feature>
<dbReference type="GO" id="GO:0005886">
    <property type="term" value="C:plasma membrane"/>
    <property type="evidence" value="ECO:0007669"/>
    <property type="project" value="UniProtKB-SubCell"/>
</dbReference>
<dbReference type="PANTHER" id="PTHR30047">
    <property type="entry name" value="HIGH-AFFINITY CHOLINE TRANSPORT PROTEIN-RELATED"/>
    <property type="match status" value="1"/>
</dbReference>
<evidence type="ECO:0000313" key="10">
    <source>
        <dbReference type="EMBL" id="KKI65425.1"/>
    </source>
</evidence>
<evidence type="ECO:0000256" key="5">
    <source>
        <dbReference type="ARBA" id="ARBA00022692"/>
    </source>
</evidence>
<evidence type="ECO:0000256" key="9">
    <source>
        <dbReference type="SAM" id="Phobius"/>
    </source>
</evidence>
<dbReference type="AlphaFoldDB" id="A0A0M2P5A0"/>
<dbReference type="Pfam" id="PF02028">
    <property type="entry name" value="BCCT"/>
    <property type="match status" value="1"/>
</dbReference>
<accession>A0A0M2P5A0</accession>
<evidence type="ECO:0000256" key="7">
    <source>
        <dbReference type="ARBA" id="ARBA00023136"/>
    </source>
</evidence>
<evidence type="ECO:0000256" key="6">
    <source>
        <dbReference type="ARBA" id="ARBA00022989"/>
    </source>
</evidence>
<sequence>MNDKNAHARKKKHRNLVYMISVAIIVLITLIAGIFPKNFGSHAQQVYDYIANSFGWLFLVIIFILDIFLIALAISRYGRFKLGDDNEDPEFSMMSWIGMLFSAGLGVGIVFWGVAEPLTHYLHSPFPGKIPDASAESARVAMGYTFFHWGISQWSIFAIAGLTVAYFQFRKKRDGLISTAMEPVFGESYKRPYRNIIDVLAIIATVMGIATSIGLGIMQISGGLQHVFNVPNNNVTKISITILMVGIFLTSAITGLNRGVKWLSNINIGLGAILLIFMFIFGDFKFILESYTLAIGDYLRHFIEYSLRISPYTGDNSWIQQWTVFYWAWVISWSPFIGGFVARVSRGRTIREFVVGVLIIPPLISFTWIAGFGGTAVKIALSGNDNIANIVDKDYTVALFELLSKFPIADITSALAIALIFIFIITSADSTTHIVAGMATGGIANPKIKHKIIWGILIGAISVAMTIAGGLTSLQTASVVTGLPFSIILLLMIFSLMRALRREPTEHFKMTYINDDKDYSIPLEERETNDLETDADASVEENESNHNAATNKNHDADTKDKDD</sequence>
<dbReference type="RefSeq" id="WP_019469998.1">
    <property type="nucleotide sequence ID" value="NZ_BKAS01000001.1"/>
</dbReference>
<feature type="transmembrane region" description="Helical" evidence="9">
    <location>
        <begin position="96"/>
        <end position="115"/>
    </location>
</feature>
<evidence type="ECO:0000313" key="11">
    <source>
        <dbReference type="Proteomes" id="UP000034455"/>
    </source>
</evidence>
<evidence type="ECO:0000256" key="4">
    <source>
        <dbReference type="ARBA" id="ARBA00022475"/>
    </source>
</evidence>
<keyword evidence="4" id="KW-1003">Cell membrane</keyword>
<feature type="region of interest" description="Disordered" evidence="8">
    <location>
        <begin position="521"/>
        <end position="563"/>
    </location>
</feature>
<dbReference type="InterPro" id="IPR000060">
    <property type="entry name" value="BCCT_transptr"/>
</dbReference>
<feature type="transmembrane region" description="Helical" evidence="9">
    <location>
        <begin position="55"/>
        <end position="75"/>
    </location>
</feature>
<keyword evidence="3" id="KW-0813">Transport</keyword>
<keyword evidence="6 9" id="KW-1133">Transmembrane helix</keyword>
<dbReference type="GO" id="GO:0022857">
    <property type="term" value="F:transmembrane transporter activity"/>
    <property type="evidence" value="ECO:0007669"/>
    <property type="project" value="InterPro"/>
</dbReference>
<name>A0A0M2P5A0_STACC</name>
<dbReference type="NCBIfam" id="TIGR00842">
    <property type="entry name" value="bcct"/>
    <property type="match status" value="1"/>
</dbReference>
<protein>
    <submittedName>
        <fullName evidence="10">Glycine betaine transporter OpuD</fullName>
    </submittedName>
</protein>
<feature type="compositionally biased region" description="Basic and acidic residues" evidence="8">
    <location>
        <begin position="552"/>
        <end position="563"/>
    </location>
</feature>
<feature type="transmembrane region" description="Helical" evidence="9">
    <location>
        <begin position="477"/>
        <end position="500"/>
    </location>
</feature>
<comment type="subcellular location">
    <subcellularLocation>
        <location evidence="1">Cell membrane</location>
        <topology evidence="1">Multi-pass membrane protein</topology>
    </subcellularLocation>
</comment>
<evidence type="ECO:0000256" key="3">
    <source>
        <dbReference type="ARBA" id="ARBA00022448"/>
    </source>
</evidence>
<feature type="transmembrane region" description="Helical" evidence="9">
    <location>
        <begin position="353"/>
        <end position="373"/>
    </location>
</feature>
<comment type="similarity">
    <text evidence="2">Belongs to the BCCT transporter (TC 2.A.15) family.</text>
</comment>
<organism evidence="10 11">
    <name type="scientific">Staphylococcus cohnii subsp. cohnii</name>
    <dbReference type="NCBI Taxonomy" id="74704"/>
    <lineage>
        <taxon>Bacteria</taxon>
        <taxon>Bacillati</taxon>
        <taxon>Bacillota</taxon>
        <taxon>Bacilli</taxon>
        <taxon>Bacillales</taxon>
        <taxon>Staphylococcaceae</taxon>
        <taxon>Staphylococcus</taxon>
        <taxon>Staphylococcus cohnii species complex</taxon>
    </lineage>
</organism>
<proteinExistence type="inferred from homology"/>
<keyword evidence="5 9" id="KW-0812">Transmembrane</keyword>
<keyword evidence="7 9" id="KW-0472">Membrane</keyword>